<name>A0ABQ0YPN7_9NOCA</name>
<gene>
    <name evidence="2" type="ORF">RAJCM14343_3694</name>
</gene>
<dbReference type="Proteomes" id="UP000325466">
    <property type="component" value="Unassembled WGS sequence"/>
</dbReference>
<dbReference type="EMBL" id="BLAH01000094">
    <property type="protein sequence ID" value="GES38429.1"/>
    <property type="molecule type" value="Genomic_DNA"/>
</dbReference>
<feature type="region of interest" description="Disordered" evidence="1">
    <location>
        <begin position="1"/>
        <end position="45"/>
    </location>
</feature>
<evidence type="ECO:0000256" key="1">
    <source>
        <dbReference type="SAM" id="MobiDB-lite"/>
    </source>
</evidence>
<evidence type="ECO:0000313" key="3">
    <source>
        <dbReference type="Proteomes" id="UP000325466"/>
    </source>
</evidence>
<organism evidence="2 3">
    <name type="scientific">Rhodococcus aetherivorans</name>
    <dbReference type="NCBI Taxonomy" id="191292"/>
    <lineage>
        <taxon>Bacteria</taxon>
        <taxon>Bacillati</taxon>
        <taxon>Actinomycetota</taxon>
        <taxon>Actinomycetes</taxon>
        <taxon>Mycobacteriales</taxon>
        <taxon>Nocardiaceae</taxon>
        <taxon>Rhodococcus</taxon>
    </lineage>
</organism>
<protein>
    <submittedName>
        <fullName evidence="2">Uncharacterized protein</fullName>
    </submittedName>
</protein>
<comment type="caution">
    <text evidence="2">The sequence shown here is derived from an EMBL/GenBank/DDBJ whole genome shotgun (WGS) entry which is preliminary data.</text>
</comment>
<reference evidence="2 3" key="1">
    <citation type="journal article" date="2018" name="Biodegradation">
        <title>1,4-Dioxane degradation characteristics of Rhodococcus aetherivorans JCM 14343.</title>
        <authorList>
            <person name="Inoue D."/>
            <person name="Tsunoda T."/>
            <person name="Yamamoto N."/>
            <person name="Ike M."/>
            <person name="Sei K."/>
        </authorList>
    </citation>
    <scope>NUCLEOTIDE SEQUENCE [LARGE SCALE GENOMIC DNA]</scope>
    <source>
        <strain evidence="2 3">JCM 14343</strain>
    </source>
</reference>
<evidence type="ECO:0000313" key="2">
    <source>
        <dbReference type="EMBL" id="GES38429.1"/>
    </source>
</evidence>
<sequence>MRTPGEDGVAGHGATSAPRRREHGGSGVAASFGLLHRRTGARELG</sequence>
<proteinExistence type="predicted"/>
<accession>A0ABQ0YPN7</accession>
<keyword evidence="3" id="KW-1185">Reference proteome</keyword>